<dbReference type="PANTHER" id="PTHR10587">
    <property type="entry name" value="GLYCOSYL TRANSFERASE-RELATED"/>
    <property type="match status" value="1"/>
</dbReference>
<dbReference type="GO" id="GO:0016810">
    <property type="term" value="F:hydrolase activity, acting on carbon-nitrogen (but not peptide) bonds"/>
    <property type="evidence" value="ECO:0007669"/>
    <property type="project" value="InterPro"/>
</dbReference>
<reference evidence="5" key="1">
    <citation type="submission" date="2020-10" db="EMBL/GenBank/DDBJ databases">
        <title>Connecting structure to function with the recovery of over 1000 high-quality activated sludge metagenome-assembled genomes encoding full-length rRNA genes using long-read sequencing.</title>
        <authorList>
            <person name="Singleton C.M."/>
            <person name="Petriglieri F."/>
            <person name="Kristensen J.M."/>
            <person name="Kirkegaard R.H."/>
            <person name="Michaelsen T.Y."/>
            <person name="Andersen M.H."/>
            <person name="Karst S.M."/>
            <person name="Dueholm M.S."/>
            <person name="Nielsen P.H."/>
            <person name="Albertsen M."/>
        </authorList>
    </citation>
    <scope>NUCLEOTIDE SEQUENCE</scope>
    <source>
        <strain evidence="5">Skiv_18-Q3-R9-52_MAXAC.067</strain>
    </source>
</reference>
<dbReference type="GO" id="GO:0005975">
    <property type="term" value="P:carbohydrate metabolic process"/>
    <property type="evidence" value="ECO:0007669"/>
    <property type="project" value="InterPro"/>
</dbReference>
<evidence type="ECO:0000313" key="5">
    <source>
        <dbReference type="EMBL" id="MBK9797149.1"/>
    </source>
</evidence>
<protein>
    <submittedName>
        <fullName evidence="5">Polysaccharide deacetylase family protein</fullName>
    </submittedName>
</protein>
<dbReference type="PANTHER" id="PTHR10587:SF133">
    <property type="entry name" value="CHITIN DEACETYLASE 1-RELATED"/>
    <property type="match status" value="1"/>
</dbReference>
<feature type="compositionally biased region" description="Pro residues" evidence="3">
    <location>
        <begin position="126"/>
        <end position="180"/>
    </location>
</feature>
<evidence type="ECO:0000256" key="1">
    <source>
        <dbReference type="ARBA" id="ARBA00022723"/>
    </source>
</evidence>
<accession>A0A9D7XM19</accession>
<gene>
    <name evidence="5" type="ORF">IPP58_11750</name>
</gene>
<feature type="region of interest" description="Disordered" evidence="3">
    <location>
        <begin position="109"/>
        <end position="186"/>
    </location>
</feature>
<dbReference type="Pfam" id="PF01522">
    <property type="entry name" value="Polysacc_deac_1"/>
    <property type="match status" value="1"/>
</dbReference>
<feature type="compositionally biased region" description="Low complexity" evidence="3">
    <location>
        <begin position="115"/>
        <end position="125"/>
    </location>
</feature>
<dbReference type="GO" id="GO:0046872">
    <property type="term" value="F:metal ion binding"/>
    <property type="evidence" value="ECO:0007669"/>
    <property type="project" value="UniProtKB-KW"/>
</dbReference>
<sequence>MRAWLAAALLLFPVACDRSDQPKAAPPQAPGPAAATSPWTWHPLGGLAVIEGEVTEPTTLLLEGRSIRERRFTEIGPVRWEFFRPPAGETAVLRTEEGRELARFEFSVPVPGARPKPAQAPAKKALPPPVPAAKAPTPTPKPPTPAPPQPKAAPAPLPQPKPSPAPPSPPKAVLPAPEPEPTPKTRAEARLRSLPATPIPGRKPLALPGPAVAPTGLPPRAATFTPIVVESAPPTLTKPAPPPASLVTPVVPRPGAAPAWPGGGEALNLTRGPVGKKRLLLSFDGGSSNEVTTEVLDILKARGVRTTLFLTGAFIRRFPAQVKRMAAEGHELGNHTMNHPHFAPDMKRDPKWTRERVQKELLDADAALVSLLGRPMDPYWRAPYGEHTAEIRRWAEEVGYRHIGWSEGADTLDWAGPKDRRLYRSGEAIVARLEKRLGREGDGLIVLMHLGSARELGDRPTEGLGAFMDRARKEGWTFVTVGTILQDLGKPAWDPQQRLALLTEAPAPRR</sequence>
<name>A0A9D7XM19_9BACT</name>
<keyword evidence="2" id="KW-0378">Hydrolase</keyword>
<dbReference type="EMBL" id="JADKIO010000008">
    <property type="protein sequence ID" value="MBK9797149.1"/>
    <property type="molecule type" value="Genomic_DNA"/>
</dbReference>
<evidence type="ECO:0000313" key="6">
    <source>
        <dbReference type="Proteomes" id="UP000886657"/>
    </source>
</evidence>
<feature type="domain" description="NodB homology" evidence="4">
    <location>
        <begin position="277"/>
        <end position="479"/>
    </location>
</feature>
<dbReference type="PROSITE" id="PS51677">
    <property type="entry name" value="NODB"/>
    <property type="match status" value="1"/>
</dbReference>
<dbReference type="AlphaFoldDB" id="A0A9D7XM19"/>
<organism evidence="5 6">
    <name type="scientific">Candidatus Geothrix skivensis</name>
    <dbReference type="NCBI Taxonomy" id="2954439"/>
    <lineage>
        <taxon>Bacteria</taxon>
        <taxon>Pseudomonadati</taxon>
        <taxon>Acidobacteriota</taxon>
        <taxon>Holophagae</taxon>
        <taxon>Holophagales</taxon>
        <taxon>Holophagaceae</taxon>
        <taxon>Geothrix</taxon>
    </lineage>
</organism>
<keyword evidence="1" id="KW-0479">Metal-binding</keyword>
<dbReference type="InterPro" id="IPR002509">
    <property type="entry name" value="NODB_dom"/>
</dbReference>
<dbReference type="SUPFAM" id="SSF88713">
    <property type="entry name" value="Glycoside hydrolase/deacetylase"/>
    <property type="match status" value="1"/>
</dbReference>
<comment type="caution">
    <text evidence="5">The sequence shown here is derived from an EMBL/GenBank/DDBJ whole genome shotgun (WGS) entry which is preliminary data.</text>
</comment>
<evidence type="ECO:0000256" key="3">
    <source>
        <dbReference type="SAM" id="MobiDB-lite"/>
    </source>
</evidence>
<dbReference type="Proteomes" id="UP000886657">
    <property type="component" value="Unassembled WGS sequence"/>
</dbReference>
<evidence type="ECO:0000259" key="4">
    <source>
        <dbReference type="PROSITE" id="PS51677"/>
    </source>
</evidence>
<dbReference type="Gene3D" id="3.20.20.370">
    <property type="entry name" value="Glycoside hydrolase/deacetylase"/>
    <property type="match status" value="1"/>
</dbReference>
<dbReference type="CDD" id="cd10917">
    <property type="entry name" value="CE4_NodB_like_6s_7s"/>
    <property type="match status" value="1"/>
</dbReference>
<evidence type="ECO:0000256" key="2">
    <source>
        <dbReference type="ARBA" id="ARBA00022801"/>
    </source>
</evidence>
<dbReference type="InterPro" id="IPR050248">
    <property type="entry name" value="Polysacc_deacetylase_ArnD"/>
</dbReference>
<dbReference type="GO" id="GO:0016020">
    <property type="term" value="C:membrane"/>
    <property type="evidence" value="ECO:0007669"/>
    <property type="project" value="TreeGrafter"/>
</dbReference>
<proteinExistence type="predicted"/>
<dbReference type="InterPro" id="IPR011330">
    <property type="entry name" value="Glyco_hydro/deAcase_b/a-brl"/>
</dbReference>